<evidence type="ECO:0000259" key="9">
    <source>
        <dbReference type="PROSITE" id="PS50929"/>
    </source>
</evidence>
<feature type="transmembrane region" description="Helical" evidence="7">
    <location>
        <begin position="281"/>
        <end position="305"/>
    </location>
</feature>
<dbReference type="EC" id="3.6.3.-" evidence="10"/>
<dbReference type="PROSITE" id="PS00211">
    <property type="entry name" value="ABC_TRANSPORTER_1"/>
    <property type="match status" value="1"/>
</dbReference>
<dbReference type="GO" id="GO:0005886">
    <property type="term" value="C:plasma membrane"/>
    <property type="evidence" value="ECO:0007669"/>
    <property type="project" value="UniProtKB-SubCell"/>
</dbReference>
<dbReference type="Gene3D" id="1.20.1560.10">
    <property type="entry name" value="ABC transporter type 1, transmembrane domain"/>
    <property type="match status" value="1"/>
</dbReference>
<feature type="transmembrane region" description="Helical" evidence="7">
    <location>
        <begin position="204"/>
        <end position="222"/>
    </location>
</feature>
<feature type="transmembrane region" description="Helical" evidence="7">
    <location>
        <begin position="178"/>
        <end position="198"/>
    </location>
</feature>
<feature type="domain" description="ABC transporter" evidence="8">
    <location>
        <begin position="380"/>
        <end position="618"/>
    </location>
</feature>
<dbReference type="SUPFAM" id="SSF90123">
    <property type="entry name" value="ABC transporter transmembrane region"/>
    <property type="match status" value="1"/>
</dbReference>
<feature type="transmembrane region" description="Helical" evidence="7">
    <location>
        <begin position="36"/>
        <end position="56"/>
    </location>
</feature>
<keyword evidence="5 7" id="KW-1133">Transmembrane helix</keyword>
<dbReference type="SMART" id="SM00382">
    <property type="entry name" value="AAA"/>
    <property type="match status" value="1"/>
</dbReference>
<name>A0A2U3JV70_9BACT</name>
<keyword evidence="2 7" id="KW-0812">Transmembrane</keyword>
<dbReference type="SUPFAM" id="SSF52540">
    <property type="entry name" value="P-loop containing nucleoside triphosphate hydrolases"/>
    <property type="match status" value="1"/>
</dbReference>
<dbReference type="EMBL" id="OMOD01000001">
    <property type="protein sequence ID" value="SPF31296.1"/>
    <property type="molecule type" value="Genomic_DNA"/>
</dbReference>
<sequence>MSTRPAASDCGPAPPGSATRQLTRLIRYVFPFLPQLLPGVLLLAAVGFLEAFRLMLLKPVLDRVLNPASGSENIILFTIPRIGRPVYLQSFVPTHFHNAWTIVAYALVAATVVKGIFDYIGTYLVNHAGFGMITNLRNDLYNSVLRRSAAFFTKHTTGTLISTIINDIERVQYAMSSVLADSLQQVFTFVFTAVAVVILGRDLAWVLLLFIPGIVASAVRIGRRVRSTTRRGQDQLADVQNILHETITGNRIVKAFGMESWEVARFRKAAQRLFRANLRSVAAAAISSPLMDIFGAVAVTLLLLLGRSRIVHNEIGPGDFVAFVGLVLSMYNPVRKFAVYNNSFQQALGASSQLFQFMDTEDVVVEKPRATTLSRFSQGIRFDGVCFSYEGNGEGAREILRGIDLEIRRGEVLAVVGSSGAGKSTLVHLIPRFFDVTAGRLLIDGHDVRDVTLASLRSQVGIVTQETVLFNDTVRNNIAYGQPHVAQKEVEAAARAALAHDFILALPSGYDTVIGERGVRLSGGERQRLAIARALLKNAPILILDEATSALDSESEALVQSALHNLMTGRTVFVIAHRLSTVRRADRIVVIENGAIADIGAHEDLMRKLGTYRRLYELQFANVEAPKAAAET</sequence>
<evidence type="ECO:0000256" key="3">
    <source>
        <dbReference type="ARBA" id="ARBA00022741"/>
    </source>
</evidence>
<dbReference type="Pfam" id="PF00005">
    <property type="entry name" value="ABC_tran"/>
    <property type="match status" value="1"/>
</dbReference>
<dbReference type="InterPro" id="IPR027417">
    <property type="entry name" value="P-loop_NTPase"/>
</dbReference>
<comment type="subcellular location">
    <subcellularLocation>
        <location evidence="1">Cell membrane</location>
        <topology evidence="1">Multi-pass membrane protein</topology>
    </subcellularLocation>
</comment>
<dbReference type="AlphaFoldDB" id="A0A2U3JV70"/>
<dbReference type="CDD" id="cd18552">
    <property type="entry name" value="ABC_6TM_MsbA_like"/>
    <property type="match status" value="1"/>
</dbReference>
<evidence type="ECO:0000313" key="10">
    <source>
        <dbReference type="EMBL" id="SPF31296.1"/>
    </source>
</evidence>
<keyword evidence="10" id="KW-0378">Hydrolase</keyword>
<evidence type="ECO:0000313" key="11">
    <source>
        <dbReference type="Proteomes" id="UP000238701"/>
    </source>
</evidence>
<evidence type="ECO:0000256" key="1">
    <source>
        <dbReference type="ARBA" id="ARBA00004651"/>
    </source>
</evidence>
<organism evidence="10 11">
    <name type="scientific">Candidatus Sulfotelmatobacter kueseliae</name>
    <dbReference type="NCBI Taxonomy" id="2042962"/>
    <lineage>
        <taxon>Bacteria</taxon>
        <taxon>Pseudomonadati</taxon>
        <taxon>Acidobacteriota</taxon>
        <taxon>Terriglobia</taxon>
        <taxon>Terriglobales</taxon>
        <taxon>Candidatus Korobacteraceae</taxon>
        <taxon>Candidatus Sulfotelmatobacter</taxon>
    </lineage>
</organism>
<evidence type="ECO:0000256" key="2">
    <source>
        <dbReference type="ARBA" id="ARBA00022692"/>
    </source>
</evidence>
<gene>
    <name evidence="10" type="primary">msbA</name>
    <name evidence="10" type="ORF">SBA1_10019</name>
</gene>
<dbReference type="PANTHER" id="PTHR43394">
    <property type="entry name" value="ATP-DEPENDENT PERMEASE MDL1, MITOCHONDRIAL"/>
    <property type="match status" value="1"/>
</dbReference>
<feature type="domain" description="ABC transmembrane type-1" evidence="9">
    <location>
        <begin position="39"/>
        <end position="346"/>
    </location>
</feature>
<dbReference type="InterPro" id="IPR003439">
    <property type="entry name" value="ABC_transporter-like_ATP-bd"/>
</dbReference>
<keyword evidence="6 7" id="KW-0472">Membrane</keyword>
<reference evidence="11" key="1">
    <citation type="submission" date="2018-02" db="EMBL/GenBank/DDBJ databases">
        <authorList>
            <person name="Hausmann B."/>
        </authorList>
    </citation>
    <scope>NUCLEOTIDE SEQUENCE [LARGE SCALE GENOMIC DNA]</scope>
    <source>
        <strain evidence="11">Peat soil MAG SbA1</strain>
    </source>
</reference>
<evidence type="ECO:0000256" key="5">
    <source>
        <dbReference type="ARBA" id="ARBA00022989"/>
    </source>
</evidence>
<dbReference type="Pfam" id="PF00664">
    <property type="entry name" value="ABC_membrane"/>
    <property type="match status" value="1"/>
</dbReference>
<dbReference type="InterPro" id="IPR011527">
    <property type="entry name" value="ABC1_TM_dom"/>
</dbReference>
<dbReference type="PROSITE" id="PS50893">
    <property type="entry name" value="ABC_TRANSPORTER_2"/>
    <property type="match status" value="1"/>
</dbReference>
<dbReference type="Proteomes" id="UP000238701">
    <property type="component" value="Unassembled WGS sequence"/>
</dbReference>
<evidence type="ECO:0000256" key="7">
    <source>
        <dbReference type="SAM" id="Phobius"/>
    </source>
</evidence>
<keyword evidence="4 10" id="KW-0067">ATP-binding</keyword>
<protein>
    <submittedName>
        <fullName evidence="10">Lipid A export ATP-binding/permease protein MsbA</fullName>
        <ecNumber evidence="10">3.6.3.-</ecNumber>
    </submittedName>
</protein>
<dbReference type="InterPro" id="IPR039421">
    <property type="entry name" value="Type_1_exporter"/>
</dbReference>
<dbReference type="InterPro" id="IPR036640">
    <property type="entry name" value="ABC1_TM_sf"/>
</dbReference>
<evidence type="ECO:0000259" key="8">
    <source>
        <dbReference type="PROSITE" id="PS50893"/>
    </source>
</evidence>
<evidence type="ECO:0000256" key="6">
    <source>
        <dbReference type="ARBA" id="ARBA00023136"/>
    </source>
</evidence>
<dbReference type="InterPro" id="IPR003593">
    <property type="entry name" value="AAA+_ATPase"/>
</dbReference>
<keyword evidence="3" id="KW-0547">Nucleotide-binding</keyword>
<proteinExistence type="predicted"/>
<dbReference type="GO" id="GO:0016887">
    <property type="term" value="F:ATP hydrolysis activity"/>
    <property type="evidence" value="ECO:0007669"/>
    <property type="project" value="InterPro"/>
</dbReference>
<dbReference type="GO" id="GO:0005524">
    <property type="term" value="F:ATP binding"/>
    <property type="evidence" value="ECO:0007669"/>
    <property type="project" value="UniProtKB-KW"/>
</dbReference>
<dbReference type="FunFam" id="3.40.50.300:FF:000218">
    <property type="entry name" value="Multidrug ABC transporter ATP-binding protein"/>
    <property type="match status" value="1"/>
</dbReference>
<dbReference type="PROSITE" id="PS50929">
    <property type="entry name" value="ABC_TM1F"/>
    <property type="match status" value="1"/>
</dbReference>
<dbReference type="InterPro" id="IPR017871">
    <property type="entry name" value="ABC_transporter-like_CS"/>
</dbReference>
<evidence type="ECO:0000256" key="4">
    <source>
        <dbReference type="ARBA" id="ARBA00022840"/>
    </source>
</evidence>
<dbReference type="PANTHER" id="PTHR43394:SF1">
    <property type="entry name" value="ATP-BINDING CASSETTE SUB-FAMILY B MEMBER 10, MITOCHONDRIAL"/>
    <property type="match status" value="1"/>
</dbReference>
<dbReference type="GO" id="GO:0015421">
    <property type="term" value="F:ABC-type oligopeptide transporter activity"/>
    <property type="evidence" value="ECO:0007669"/>
    <property type="project" value="TreeGrafter"/>
</dbReference>
<dbReference type="OrthoDB" id="9762778at2"/>
<dbReference type="Gene3D" id="3.40.50.300">
    <property type="entry name" value="P-loop containing nucleotide triphosphate hydrolases"/>
    <property type="match status" value="1"/>
</dbReference>
<accession>A0A2U3JV70</accession>